<accession>A0A6S6STR2</accession>
<reference evidence="1" key="1">
    <citation type="submission" date="2020-01" db="EMBL/GenBank/DDBJ databases">
        <authorList>
            <person name="Meier V. D."/>
            <person name="Meier V D."/>
        </authorList>
    </citation>
    <scope>NUCLEOTIDE SEQUENCE</scope>
    <source>
        <strain evidence="1">HLG_WM_MAG_07</strain>
    </source>
</reference>
<dbReference type="EMBL" id="CACVAY010000029">
    <property type="protein sequence ID" value="CAA6805970.1"/>
    <property type="molecule type" value="Genomic_DNA"/>
</dbReference>
<proteinExistence type="predicted"/>
<name>A0A6S6STR2_9GAMM</name>
<dbReference type="SUPFAM" id="SSF103190">
    <property type="entry name" value="Sensory domain-like"/>
    <property type="match status" value="1"/>
</dbReference>
<protein>
    <submittedName>
        <fullName evidence="1">Uncharacterized protein</fullName>
    </submittedName>
</protein>
<dbReference type="Gene3D" id="3.30.450.20">
    <property type="entry name" value="PAS domain"/>
    <property type="match status" value="1"/>
</dbReference>
<organism evidence="1">
    <name type="scientific">uncultured Thiotrichaceae bacterium</name>
    <dbReference type="NCBI Taxonomy" id="298394"/>
    <lineage>
        <taxon>Bacteria</taxon>
        <taxon>Pseudomonadati</taxon>
        <taxon>Pseudomonadota</taxon>
        <taxon>Gammaproteobacteria</taxon>
        <taxon>Thiotrichales</taxon>
        <taxon>Thiotrichaceae</taxon>
        <taxon>environmental samples</taxon>
    </lineage>
</organism>
<gene>
    <name evidence="1" type="ORF">HELGO_WM12077</name>
</gene>
<dbReference type="AlphaFoldDB" id="A0A6S6STR2"/>
<dbReference type="InterPro" id="IPR029151">
    <property type="entry name" value="Sensor-like_sf"/>
</dbReference>
<sequence>METLLEQRIEKRKISITEILQGTLKKLADSCSDIWNQVNRLDQQLVLSLNSIPKCRMLYAVECHGIQVSSNIKYNGVINHASRGQNLSDRPYFLNSQPDIPFTLSPVYISRTNHKPCITALHQVFSAEGVKLGCIAADFVIDDLPDNDVELMKTYSWKQIKGDPAIRQNLFQQKRIVSAMDEKIEQVHDIIHNLITQCGIFHAKMHYSSSRATLWAYAHPYEYQLHVLDEIIDPNVCLAYPSQDYPEIAKVDEDKVAAVLKKFTMLRDIDDIIYLRAASINVINGMVGLTFSCDGSHYMSVEEFLDKQDVFWFG</sequence>
<evidence type="ECO:0000313" key="1">
    <source>
        <dbReference type="EMBL" id="CAA6805970.1"/>
    </source>
</evidence>